<evidence type="ECO:0000313" key="1">
    <source>
        <dbReference type="EMBL" id="SCY88942.1"/>
    </source>
</evidence>
<proteinExistence type="predicted"/>
<sequence length="132" mass="15431">MNEDELLQLYGLEPDKKHRESIRKLVQQEMESREAEDHEVLKLLCIMLFAIGSVEDTELIWQAKRKNQDAGSYIDVQLLCGAGFEETIVYLEKKGGEQAHDQVLYLKKCEPYDFVDFSKDEWLSGYRGYYSI</sequence>
<dbReference type="RefSeq" id="WP_090922031.1">
    <property type="nucleotide sequence ID" value="NZ_FMVM01000011.1"/>
</dbReference>
<keyword evidence="2" id="KW-1185">Reference proteome</keyword>
<dbReference type="EMBL" id="FMVM01000011">
    <property type="protein sequence ID" value="SCY88942.1"/>
    <property type="molecule type" value="Genomic_DNA"/>
</dbReference>
<dbReference type="Proteomes" id="UP000198538">
    <property type="component" value="Unassembled WGS sequence"/>
</dbReference>
<reference evidence="2" key="1">
    <citation type="submission" date="2016-10" db="EMBL/GenBank/DDBJ databases">
        <authorList>
            <person name="Varghese N."/>
            <person name="Submissions S."/>
        </authorList>
    </citation>
    <scope>NUCLEOTIDE SEQUENCE [LARGE SCALE GENOMIC DNA]</scope>
    <source>
        <strain evidence="2">BL9</strain>
    </source>
</reference>
<accession>A0A1G5JKK9</accession>
<name>A0A1G5JKK9_9BACL</name>
<evidence type="ECO:0000313" key="2">
    <source>
        <dbReference type="Proteomes" id="UP000198538"/>
    </source>
</evidence>
<dbReference type="AlphaFoldDB" id="A0A1G5JKK9"/>
<organism evidence="1 2">
    <name type="scientific">Paenibacillus polysaccharolyticus</name>
    <dbReference type="NCBI Taxonomy" id="582692"/>
    <lineage>
        <taxon>Bacteria</taxon>
        <taxon>Bacillati</taxon>
        <taxon>Bacillota</taxon>
        <taxon>Bacilli</taxon>
        <taxon>Bacillales</taxon>
        <taxon>Paenibacillaceae</taxon>
        <taxon>Paenibacillus</taxon>
    </lineage>
</organism>
<gene>
    <name evidence="1" type="ORF">SAMN05720606_111136</name>
</gene>
<dbReference type="STRING" id="582692.SAMN05720606_111136"/>
<evidence type="ECO:0008006" key="3">
    <source>
        <dbReference type="Google" id="ProtNLM"/>
    </source>
</evidence>
<protein>
    <recommendedName>
        <fullName evidence="3">DUF4240 domain-containing protein</fullName>
    </recommendedName>
</protein>